<dbReference type="Pfam" id="PF08534">
    <property type="entry name" value="Redoxin"/>
    <property type="match status" value="1"/>
</dbReference>
<dbReference type="CDD" id="cd02966">
    <property type="entry name" value="TlpA_like_family"/>
    <property type="match status" value="1"/>
</dbReference>
<evidence type="ECO:0000313" key="3">
    <source>
        <dbReference type="Proteomes" id="UP001217083"/>
    </source>
</evidence>
<dbReference type="PROSITE" id="PS51352">
    <property type="entry name" value="THIOREDOXIN_2"/>
    <property type="match status" value="1"/>
</dbReference>
<dbReference type="InterPro" id="IPR050553">
    <property type="entry name" value="Thioredoxin_ResA/DsbE_sf"/>
</dbReference>
<dbReference type="InterPro" id="IPR013740">
    <property type="entry name" value="Redoxin"/>
</dbReference>
<dbReference type="InterPro" id="IPR013766">
    <property type="entry name" value="Thioredoxin_domain"/>
</dbReference>
<accession>A0ABT5XQN6</accession>
<organism evidence="2 3">
    <name type="scientific">Flagellimonas okinawensis</name>
    <dbReference type="NCBI Taxonomy" id="3031324"/>
    <lineage>
        <taxon>Bacteria</taxon>
        <taxon>Pseudomonadati</taxon>
        <taxon>Bacteroidota</taxon>
        <taxon>Flavobacteriia</taxon>
        <taxon>Flavobacteriales</taxon>
        <taxon>Flavobacteriaceae</taxon>
        <taxon>Flagellimonas</taxon>
    </lineage>
</organism>
<sequence length="185" mass="21610">MSRLIFFSFLVFSLAGCVEKQGAKTDNEDSTNHEMVEDEVNGRIDVNFPVYDFEEFEPMLHRNDGNTYIVNFWATWCKPCLEEMPFFERINAAYKDHNIKVVLVNLDMPHMWKKRLEPYVENKGIASEVIILDDPKQKEWIPKVSADWSGGIPATLIYNKDKRAFYEHGFSFEQLDAEVNKFIGQ</sequence>
<dbReference type="PANTHER" id="PTHR42852">
    <property type="entry name" value="THIOL:DISULFIDE INTERCHANGE PROTEIN DSBE"/>
    <property type="match status" value="1"/>
</dbReference>
<dbReference type="InterPro" id="IPR036249">
    <property type="entry name" value="Thioredoxin-like_sf"/>
</dbReference>
<gene>
    <name evidence="2" type="ORF">PY091_13395</name>
</gene>
<dbReference type="RefSeq" id="WP_275650169.1">
    <property type="nucleotide sequence ID" value="NZ_JARFVA010000004.1"/>
</dbReference>
<evidence type="ECO:0000259" key="1">
    <source>
        <dbReference type="PROSITE" id="PS51352"/>
    </source>
</evidence>
<dbReference type="PANTHER" id="PTHR42852:SF13">
    <property type="entry name" value="PROTEIN DIPZ"/>
    <property type="match status" value="1"/>
</dbReference>
<dbReference type="PROSITE" id="PS51257">
    <property type="entry name" value="PROKAR_LIPOPROTEIN"/>
    <property type="match status" value="1"/>
</dbReference>
<dbReference type="SUPFAM" id="SSF52833">
    <property type="entry name" value="Thioredoxin-like"/>
    <property type="match status" value="1"/>
</dbReference>
<comment type="caution">
    <text evidence="2">The sequence shown here is derived from an EMBL/GenBank/DDBJ whole genome shotgun (WGS) entry which is preliminary data.</text>
</comment>
<evidence type="ECO:0000313" key="2">
    <source>
        <dbReference type="EMBL" id="MDF0708218.1"/>
    </source>
</evidence>
<proteinExistence type="predicted"/>
<name>A0ABT5XQN6_9FLAO</name>
<dbReference type="Proteomes" id="UP001217083">
    <property type="component" value="Unassembled WGS sequence"/>
</dbReference>
<reference evidence="2 3" key="1">
    <citation type="submission" date="2023-03" db="EMBL/GenBank/DDBJ databases">
        <title>Muricauda XX sp. nov. and Muricauda XXX sp. nov., two novel species isolated from Okinawa Trough.</title>
        <authorList>
            <person name="Cao W."/>
            <person name="Deng X."/>
        </authorList>
    </citation>
    <scope>NUCLEOTIDE SEQUENCE [LARGE SCALE GENOMIC DNA]</scope>
    <source>
        <strain evidence="2 3">81s02</strain>
    </source>
</reference>
<dbReference type="EMBL" id="JARFVA010000004">
    <property type="protein sequence ID" value="MDF0708218.1"/>
    <property type="molecule type" value="Genomic_DNA"/>
</dbReference>
<dbReference type="Gene3D" id="3.40.30.10">
    <property type="entry name" value="Glutaredoxin"/>
    <property type="match status" value="1"/>
</dbReference>
<feature type="domain" description="Thioredoxin" evidence="1">
    <location>
        <begin position="24"/>
        <end position="184"/>
    </location>
</feature>
<keyword evidence="3" id="KW-1185">Reference proteome</keyword>
<protein>
    <submittedName>
        <fullName evidence="2">TlpA disulfide reductase family protein</fullName>
    </submittedName>
</protein>